<reference evidence="3 4" key="1">
    <citation type="submission" date="2021-03" db="EMBL/GenBank/DDBJ databases">
        <title>novel species isolated from a fishpond in China.</title>
        <authorList>
            <person name="Lu H."/>
            <person name="Cai Z."/>
        </authorList>
    </citation>
    <scope>NUCLEOTIDE SEQUENCE [LARGE SCALE GENOMIC DNA]</scope>
    <source>
        <strain evidence="3 4">H41</strain>
    </source>
</reference>
<dbReference type="Proteomes" id="UP000664317">
    <property type="component" value="Unassembled WGS sequence"/>
</dbReference>
<proteinExistence type="predicted"/>
<dbReference type="NCBIfam" id="NF007640">
    <property type="entry name" value="PRK10307.1"/>
    <property type="match status" value="1"/>
</dbReference>
<dbReference type="InterPro" id="IPR028098">
    <property type="entry name" value="Glyco_trans_4-like_N"/>
</dbReference>
<evidence type="ECO:0000313" key="3">
    <source>
        <dbReference type="EMBL" id="MBN7813454.1"/>
    </source>
</evidence>
<evidence type="ECO:0000259" key="2">
    <source>
        <dbReference type="Pfam" id="PF13579"/>
    </source>
</evidence>
<gene>
    <name evidence="3" type="ORF">J0A68_21035</name>
</gene>
<keyword evidence="4" id="KW-1185">Reference proteome</keyword>
<dbReference type="InterPro" id="IPR050194">
    <property type="entry name" value="Glycosyltransferase_grp1"/>
</dbReference>
<dbReference type="EMBL" id="JAFKCT010000013">
    <property type="protein sequence ID" value="MBN7813454.1"/>
    <property type="molecule type" value="Genomic_DNA"/>
</dbReference>
<accession>A0ABS3C8L5</accession>
<dbReference type="InterPro" id="IPR001296">
    <property type="entry name" value="Glyco_trans_1"/>
</dbReference>
<evidence type="ECO:0000313" key="4">
    <source>
        <dbReference type="Proteomes" id="UP000664317"/>
    </source>
</evidence>
<protein>
    <submittedName>
        <fullName evidence="3">WcaI family glycosyltransferase</fullName>
    </submittedName>
</protein>
<dbReference type="Gene3D" id="3.40.50.2000">
    <property type="entry name" value="Glycogen Phosphorylase B"/>
    <property type="match status" value="2"/>
</dbReference>
<feature type="domain" description="Glycosyl transferase family 1" evidence="1">
    <location>
        <begin position="224"/>
        <end position="387"/>
    </location>
</feature>
<dbReference type="PANTHER" id="PTHR45947:SF3">
    <property type="entry name" value="SULFOQUINOVOSYL TRANSFERASE SQD2"/>
    <property type="match status" value="1"/>
</dbReference>
<evidence type="ECO:0000259" key="1">
    <source>
        <dbReference type="Pfam" id="PF00534"/>
    </source>
</evidence>
<dbReference type="Pfam" id="PF13579">
    <property type="entry name" value="Glyco_trans_4_4"/>
    <property type="match status" value="1"/>
</dbReference>
<organism evidence="3 4">
    <name type="scientific">Algoriphagus oliviformis</name>
    <dbReference type="NCBI Taxonomy" id="2811231"/>
    <lineage>
        <taxon>Bacteria</taxon>
        <taxon>Pseudomonadati</taxon>
        <taxon>Bacteroidota</taxon>
        <taxon>Cytophagia</taxon>
        <taxon>Cytophagales</taxon>
        <taxon>Cyclobacteriaceae</taxon>
        <taxon>Algoriphagus</taxon>
    </lineage>
</organism>
<name>A0ABS3C8L5_9BACT</name>
<dbReference type="CDD" id="cd03794">
    <property type="entry name" value="GT4_WbuB-like"/>
    <property type="match status" value="1"/>
</dbReference>
<feature type="domain" description="Glycosyltransferase subfamily 4-like N-terminal" evidence="2">
    <location>
        <begin position="15"/>
        <end position="203"/>
    </location>
</feature>
<dbReference type="PANTHER" id="PTHR45947">
    <property type="entry name" value="SULFOQUINOVOSYL TRANSFERASE SQD2"/>
    <property type="match status" value="1"/>
</dbReference>
<dbReference type="SUPFAM" id="SSF53756">
    <property type="entry name" value="UDP-Glycosyltransferase/glycogen phosphorylase"/>
    <property type="match status" value="1"/>
</dbReference>
<dbReference type="RefSeq" id="WP_206580228.1">
    <property type="nucleotide sequence ID" value="NZ_JAFKCT010000013.1"/>
</dbReference>
<sequence length="413" mass="46990">MRVLVFGINSSPDLTGIGKYTGEMNAFLAKRGHEVTMVTAHPYYPEWKLGSGYPRYFWKTEEVDGVRVYRCPLYIPSDPTAMKKVLHEISFLLSSVPVWLRLVFSRKYDYVLSINPPFHLTAFPLLYKWLRRAKLISHVQDLQVDVVKDMDLIKNGLFLNTMFSVERFLLRQSDWVSTISRGMERKIREKGIKKEKQFMFPNWVDCSFISPVSKLDSLRYRFELEQADQVVLYSGNLGEKQGLEMIVELANQMRERVGLKFLIVGSGGAKARLEQMVAEYALDNVLFFPLQPYEDLPRLLGTADVHLVLQKKEASDLVMPSKLTGILSSGGLALITASPATTLHEVVTEYNMGVVVEPGSLDALQAGLEKCLEMGGESSEIRNNARSYALRYLDKEAALGRFENRLLTLREKK</sequence>
<comment type="caution">
    <text evidence="3">The sequence shown here is derived from an EMBL/GenBank/DDBJ whole genome shotgun (WGS) entry which is preliminary data.</text>
</comment>
<dbReference type="Pfam" id="PF00534">
    <property type="entry name" value="Glycos_transf_1"/>
    <property type="match status" value="1"/>
</dbReference>